<dbReference type="InterPro" id="IPR011009">
    <property type="entry name" value="Kinase-like_dom_sf"/>
</dbReference>
<gene>
    <name evidence="1" type="ORF">ITP53_01640</name>
</gene>
<keyword evidence="2" id="KW-1185">Reference proteome</keyword>
<organism evidence="1 2">
    <name type="scientific">Nonomuraea cypriaca</name>
    <dbReference type="NCBI Taxonomy" id="1187855"/>
    <lineage>
        <taxon>Bacteria</taxon>
        <taxon>Bacillati</taxon>
        <taxon>Actinomycetota</taxon>
        <taxon>Actinomycetes</taxon>
        <taxon>Streptosporangiales</taxon>
        <taxon>Streptosporangiaceae</taxon>
        <taxon>Nonomuraea</taxon>
    </lineage>
</organism>
<proteinExistence type="predicted"/>
<comment type="caution">
    <text evidence="1">The sequence shown here is derived from an EMBL/GenBank/DDBJ whole genome shotgun (WGS) entry which is preliminary data.</text>
</comment>
<dbReference type="Proteomes" id="UP000605361">
    <property type="component" value="Unassembled WGS sequence"/>
</dbReference>
<evidence type="ECO:0008006" key="3">
    <source>
        <dbReference type="Google" id="ProtNLM"/>
    </source>
</evidence>
<dbReference type="EMBL" id="JADOGI010000002">
    <property type="protein sequence ID" value="MBF8184468.1"/>
    <property type="molecule type" value="Genomic_DNA"/>
</dbReference>
<dbReference type="Gene3D" id="3.90.1200.10">
    <property type="match status" value="1"/>
</dbReference>
<dbReference type="RefSeq" id="WP_195893438.1">
    <property type="nucleotide sequence ID" value="NZ_JADOGI010000002.1"/>
</dbReference>
<accession>A0A931A3L3</accession>
<evidence type="ECO:0000313" key="1">
    <source>
        <dbReference type="EMBL" id="MBF8184468.1"/>
    </source>
</evidence>
<reference evidence="1" key="1">
    <citation type="submission" date="2020-11" db="EMBL/GenBank/DDBJ databases">
        <title>Whole-genome analyses of Nonomuraea sp. K274.</title>
        <authorList>
            <person name="Veyisoglu A."/>
        </authorList>
    </citation>
    <scope>NUCLEOTIDE SEQUENCE</scope>
    <source>
        <strain evidence="1">K274</strain>
    </source>
</reference>
<name>A0A931A3L3_9ACTN</name>
<protein>
    <recommendedName>
        <fullName evidence="3">Aminoglycoside phosphotransferase domain-containing protein</fullName>
    </recommendedName>
</protein>
<sequence>MLIAAILGLRPRASRRTASQLRHPMRIMPSPELDLSHIEELLSRSLGTTVSIADSEHVTPWSIWRCRLTAPSDGDTIPQSVIVKMLRDDPKGFRTDPRQIATERAALEFLEESAFASAPRLIASDLRDNLLVMEDLPSKQSLAELTEEAGAERSVAGRRAFARAIGDLHALSAGREAIFYGRQTRYCAAAPEADRLPVLGHRWGETSQRLAELGLAPNGRVAAELATLHDVLAGDDPEHRKLVVLTNGDPEPNNFLVEGDHGWIIDFEFAGYRHALTNLAWVNVPGPMWLTVADPYAETLETDYRKAAADVSPGLADDRVFGQGMAAAGFASAFRALNRFPVLDERPQGHRSRPQLVSILESAAATADRHRSFAQLAAWTRLLADHLRRRWADADLDLATIPSYTRR</sequence>
<dbReference type="AlphaFoldDB" id="A0A931A3L3"/>
<evidence type="ECO:0000313" key="2">
    <source>
        <dbReference type="Proteomes" id="UP000605361"/>
    </source>
</evidence>
<dbReference type="SUPFAM" id="SSF56112">
    <property type="entry name" value="Protein kinase-like (PK-like)"/>
    <property type="match status" value="1"/>
</dbReference>